<keyword evidence="3" id="KW-1185">Reference proteome</keyword>
<accession>A0A317SGP2</accession>
<proteinExistence type="predicted"/>
<gene>
    <name evidence="2" type="ORF">C7212DRAFT_346882</name>
</gene>
<sequence>MSQRTIKKSSSSVPPADQLRLMCGALRGLEADPAIVYARWVQQTSTRYVCGMGITATGAYSAYMEIVDCPVSSHSSNRVFSITLRSQDTVTSPPVSDTKTENYDTNATSIATAPANTPSTAARTPIPVQPPPTSVLDTKIGSWGQSSSLSATCVVPLLPGSQTRENFKYVSFLGRWSFPKGPDGKERRWRQLTHGHPPLARLGTHYGAAYAGRDGPSSHLPRIPGAGGYLAEECRGAEGSASCAAGVKKHACSLAAVENYFYELKRSESMPGEESGALSTWI</sequence>
<evidence type="ECO:0000313" key="3">
    <source>
        <dbReference type="Proteomes" id="UP000246991"/>
    </source>
</evidence>
<dbReference type="OrthoDB" id="5501353at2759"/>
<organism evidence="2 3">
    <name type="scientific">Tuber magnatum</name>
    <name type="common">white Piedmont truffle</name>
    <dbReference type="NCBI Taxonomy" id="42249"/>
    <lineage>
        <taxon>Eukaryota</taxon>
        <taxon>Fungi</taxon>
        <taxon>Dikarya</taxon>
        <taxon>Ascomycota</taxon>
        <taxon>Pezizomycotina</taxon>
        <taxon>Pezizomycetes</taxon>
        <taxon>Pezizales</taxon>
        <taxon>Tuberaceae</taxon>
        <taxon>Tuber</taxon>
    </lineage>
</organism>
<feature type="compositionally biased region" description="Low complexity" evidence="1">
    <location>
        <begin position="110"/>
        <end position="124"/>
    </location>
</feature>
<name>A0A317SGP2_9PEZI</name>
<evidence type="ECO:0000313" key="2">
    <source>
        <dbReference type="EMBL" id="PWW73595.1"/>
    </source>
</evidence>
<dbReference type="EMBL" id="PYWC01000077">
    <property type="protein sequence ID" value="PWW73595.1"/>
    <property type="molecule type" value="Genomic_DNA"/>
</dbReference>
<comment type="caution">
    <text evidence="2">The sequence shown here is derived from an EMBL/GenBank/DDBJ whole genome shotgun (WGS) entry which is preliminary data.</text>
</comment>
<reference evidence="2 3" key="1">
    <citation type="submission" date="2018-03" db="EMBL/GenBank/DDBJ databases">
        <title>Genomes of Pezizomycetes fungi and the evolution of truffles.</title>
        <authorList>
            <person name="Murat C."/>
            <person name="Payen T."/>
            <person name="Noel B."/>
            <person name="Kuo A."/>
            <person name="Martin F.M."/>
        </authorList>
    </citation>
    <scope>NUCLEOTIDE SEQUENCE [LARGE SCALE GENOMIC DNA]</scope>
    <source>
        <strain evidence="2">091103-1</strain>
    </source>
</reference>
<dbReference type="AlphaFoldDB" id="A0A317SGP2"/>
<protein>
    <submittedName>
        <fullName evidence="2">Uncharacterized protein</fullName>
    </submittedName>
</protein>
<feature type="region of interest" description="Disordered" evidence="1">
    <location>
        <begin position="110"/>
        <end position="131"/>
    </location>
</feature>
<dbReference type="Proteomes" id="UP000246991">
    <property type="component" value="Unassembled WGS sequence"/>
</dbReference>
<evidence type="ECO:0000256" key="1">
    <source>
        <dbReference type="SAM" id="MobiDB-lite"/>
    </source>
</evidence>